<comment type="caution">
    <text evidence="1">The sequence shown here is derived from an EMBL/GenBank/DDBJ whole genome shotgun (WGS) entry which is preliminary data.</text>
</comment>
<dbReference type="InterPro" id="IPR023298">
    <property type="entry name" value="ATPase_P-typ_TM_dom_sf"/>
</dbReference>
<proteinExistence type="predicted"/>
<gene>
    <name evidence="1" type="ORF">DVH24_013386</name>
</gene>
<dbReference type="AlphaFoldDB" id="A0A498HIW2"/>
<reference evidence="1 2" key="1">
    <citation type="submission" date="2018-10" db="EMBL/GenBank/DDBJ databases">
        <title>A high-quality apple genome assembly.</title>
        <authorList>
            <person name="Hu J."/>
        </authorList>
    </citation>
    <scope>NUCLEOTIDE SEQUENCE [LARGE SCALE GENOMIC DNA]</scope>
    <source>
        <strain evidence="2">cv. HFTH1</strain>
        <tissue evidence="1">Young leaf</tissue>
    </source>
</reference>
<name>A0A498HIW2_MALDO</name>
<evidence type="ECO:0000313" key="2">
    <source>
        <dbReference type="Proteomes" id="UP000290289"/>
    </source>
</evidence>
<dbReference type="EMBL" id="RDQH01000342">
    <property type="protein sequence ID" value="RXH70640.1"/>
    <property type="molecule type" value="Genomic_DNA"/>
</dbReference>
<sequence length="139" mass="15507">MAALALATDKPAKELMERLPMGTDKYLVLEGTTRWYSIYLCFAVFYELNLRDLERINVFRGSQRNELFLGGYGGTSGQVCKYIAIKLEIMECVHWVCSHILAHKLGFQLKVSPYSAVQKGIANTGIALGAMASAFAHKR</sequence>
<keyword evidence="2" id="KW-1185">Reference proteome</keyword>
<dbReference type="SUPFAM" id="SSF81665">
    <property type="entry name" value="Calcium ATPase, transmembrane domain M"/>
    <property type="match status" value="1"/>
</dbReference>
<dbReference type="Proteomes" id="UP000290289">
    <property type="component" value="Chromosome 16"/>
</dbReference>
<evidence type="ECO:0000313" key="1">
    <source>
        <dbReference type="EMBL" id="RXH70640.1"/>
    </source>
</evidence>
<organism evidence="1 2">
    <name type="scientific">Malus domestica</name>
    <name type="common">Apple</name>
    <name type="synonym">Pyrus malus</name>
    <dbReference type="NCBI Taxonomy" id="3750"/>
    <lineage>
        <taxon>Eukaryota</taxon>
        <taxon>Viridiplantae</taxon>
        <taxon>Streptophyta</taxon>
        <taxon>Embryophyta</taxon>
        <taxon>Tracheophyta</taxon>
        <taxon>Spermatophyta</taxon>
        <taxon>Magnoliopsida</taxon>
        <taxon>eudicotyledons</taxon>
        <taxon>Gunneridae</taxon>
        <taxon>Pentapetalae</taxon>
        <taxon>rosids</taxon>
        <taxon>fabids</taxon>
        <taxon>Rosales</taxon>
        <taxon>Rosaceae</taxon>
        <taxon>Amygdaloideae</taxon>
        <taxon>Maleae</taxon>
        <taxon>Malus</taxon>
    </lineage>
</organism>
<accession>A0A498HIW2</accession>
<protein>
    <submittedName>
        <fullName evidence="1">Uncharacterized protein</fullName>
    </submittedName>
</protein>